<name>A0ABP8C4W2_9ACTN</name>
<proteinExistence type="inferred from homology"/>
<feature type="domain" description="Luciferase-like" evidence="5">
    <location>
        <begin position="1"/>
        <end position="319"/>
    </location>
</feature>
<evidence type="ECO:0000313" key="6">
    <source>
        <dbReference type="EMBL" id="GAA4233558.1"/>
    </source>
</evidence>
<evidence type="ECO:0000256" key="4">
    <source>
        <dbReference type="ARBA" id="ARBA00023033"/>
    </source>
</evidence>
<protein>
    <submittedName>
        <fullName evidence="6">LLM class flavin-dependent oxidoreductase</fullName>
    </submittedName>
</protein>
<keyword evidence="4" id="KW-0503">Monooxygenase</keyword>
<evidence type="ECO:0000256" key="2">
    <source>
        <dbReference type="ARBA" id="ARBA00022630"/>
    </source>
</evidence>
<evidence type="ECO:0000259" key="5">
    <source>
        <dbReference type="Pfam" id="PF00296"/>
    </source>
</evidence>
<accession>A0ABP8C4W2</accession>
<keyword evidence="7" id="KW-1185">Reference proteome</keyword>
<evidence type="ECO:0000256" key="1">
    <source>
        <dbReference type="ARBA" id="ARBA00010426"/>
    </source>
</evidence>
<comment type="similarity">
    <text evidence="1">Belongs to the bacterial luciferase oxidoreductase family.</text>
</comment>
<dbReference type="SUPFAM" id="SSF51679">
    <property type="entry name" value="Bacterial luciferase-like"/>
    <property type="match status" value="1"/>
</dbReference>
<comment type="caution">
    <text evidence="6">The sequence shown here is derived from an EMBL/GenBank/DDBJ whole genome shotgun (WGS) entry which is preliminary data.</text>
</comment>
<keyword evidence="3" id="KW-0560">Oxidoreductase</keyword>
<dbReference type="Pfam" id="PF00296">
    <property type="entry name" value="Bac_luciferase"/>
    <property type="match status" value="1"/>
</dbReference>
<dbReference type="Proteomes" id="UP001501710">
    <property type="component" value="Unassembled WGS sequence"/>
</dbReference>
<dbReference type="InterPro" id="IPR050766">
    <property type="entry name" value="Bact_Lucif_Oxidored"/>
</dbReference>
<dbReference type="EMBL" id="BAABAS010000007">
    <property type="protein sequence ID" value="GAA4233558.1"/>
    <property type="molecule type" value="Genomic_DNA"/>
</dbReference>
<dbReference type="InterPro" id="IPR011251">
    <property type="entry name" value="Luciferase-like_dom"/>
</dbReference>
<gene>
    <name evidence="6" type="ORF">GCM10022254_36270</name>
</gene>
<keyword evidence="2" id="KW-0285">Flavoprotein</keyword>
<evidence type="ECO:0000256" key="3">
    <source>
        <dbReference type="ARBA" id="ARBA00023002"/>
    </source>
</evidence>
<dbReference type="InterPro" id="IPR036661">
    <property type="entry name" value="Luciferase-like_sf"/>
</dbReference>
<sequence length="359" mass="38975">MRFDVFNLPTFDPRVDGEDEGMFERIRSLAALADTLGYDGLWLAEHHFQTHGGILSAPDVVLAGLAAAAPHMRLGLGVVQVPYHHPLSIAERIATLDQVCGGRLDVGLGRAFLKCEYDGFGVPMDESRARFNEGVEIVVGALHGPLEARADGFTSYPALSIQPRPRQRPVPPLWVAAATTPATFEWAGREGFNLMVAPMLSADRQSLGEKIDLYLSTRRDAGHPPGEILVNVHVHVAATDEEARADADDHLDRYVTETKAAGASAIEAFHRDGVPADFALYPELGRRWATFSVDNAIARNSVVIGSPETCVRAMDELIDSTRATVVAGTFDFGQRRASVEESLRLFASDVIPKLAGNVR</sequence>
<dbReference type="Gene3D" id="3.20.20.30">
    <property type="entry name" value="Luciferase-like domain"/>
    <property type="match status" value="1"/>
</dbReference>
<organism evidence="6 7">
    <name type="scientific">Actinomadura meridiana</name>
    <dbReference type="NCBI Taxonomy" id="559626"/>
    <lineage>
        <taxon>Bacteria</taxon>
        <taxon>Bacillati</taxon>
        <taxon>Actinomycetota</taxon>
        <taxon>Actinomycetes</taxon>
        <taxon>Streptosporangiales</taxon>
        <taxon>Thermomonosporaceae</taxon>
        <taxon>Actinomadura</taxon>
    </lineage>
</organism>
<dbReference type="PANTHER" id="PTHR30137:SF16">
    <property type="entry name" value="BLL0895 PROTEIN"/>
    <property type="match status" value="1"/>
</dbReference>
<dbReference type="RefSeq" id="WP_344898036.1">
    <property type="nucleotide sequence ID" value="NZ_BAABAS010000007.1"/>
</dbReference>
<reference evidence="7" key="1">
    <citation type="journal article" date="2019" name="Int. J. Syst. Evol. Microbiol.">
        <title>The Global Catalogue of Microorganisms (GCM) 10K type strain sequencing project: providing services to taxonomists for standard genome sequencing and annotation.</title>
        <authorList>
            <consortium name="The Broad Institute Genomics Platform"/>
            <consortium name="The Broad Institute Genome Sequencing Center for Infectious Disease"/>
            <person name="Wu L."/>
            <person name="Ma J."/>
        </authorList>
    </citation>
    <scope>NUCLEOTIDE SEQUENCE [LARGE SCALE GENOMIC DNA]</scope>
    <source>
        <strain evidence="7">JCM 17440</strain>
    </source>
</reference>
<evidence type="ECO:0000313" key="7">
    <source>
        <dbReference type="Proteomes" id="UP001501710"/>
    </source>
</evidence>
<dbReference type="PANTHER" id="PTHR30137">
    <property type="entry name" value="LUCIFERASE-LIKE MONOOXYGENASE"/>
    <property type="match status" value="1"/>
</dbReference>